<organism evidence="1 2">
    <name type="scientific">Cystobacter ferrugineus</name>
    <dbReference type="NCBI Taxonomy" id="83449"/>
    <lineage>
        <taxon>Bacteria</taxon>
        <taxon>Pseudomonadati</taxon>
        <taxon>Myxococcota</taxon>
        <taxon>Myxococcia</taxon>
        <taxon>Myxococcales</taxon>
        <taxon>Cystobacterineae</taxon>
        <taxon>Archangiaceae</taxon>
        <taxon>Cystobacter</taxon>
    </lineage>
</organism>
<reference evidence="2" key="1">
    <citation type="submission" date="2016-11" db="EMBL/GenBank/DDBJ databases">
        <authorList>
            <person name="Shukria A."/>
            <person name="Stevens D.C."/>
        </authorList>
    </citation>
    <scope>NUCLEOTIDE SEQUENCE [LARGE SCALE GENOMIC DNA]</scope>
    <source>
        <strain evidence="2">Cbfe23</strain>
    </source>
</reference>
<evidence type="ECO:0000313" key="2">
    <source>
        <dbReference type="Proteomes" id="UP000182229"/>
    </source>
</evidence>
<dbReference type="AlphaFoldDB" id="A0A1L9BC98"/>
<gene>
    <name evidence="1" type="ORF">BON30_12245</name>
</gene>
<name>A0A1L9BC98_9BACT</name>
<protein>
    <submittedName>
        <fullName evidence="1">Uncharacterized protein</fullName>
    </submittedName>
</protein>
<proteinExistence type="predicted"/>
<dbReference type="EMBL" id="MPIN01000003">
    <property type="protein sequence ID" value="OJH39861.1"/>
    <property type="molecule type" value="Genomic_DNA"/>
</dbReference>
<dbReference type="Proteomes" id="UP000182229">
    <property type="component" value="Unassembled WGS sequence"/>
</dbReference>
<sequence>MAKRYFDLSDDVHVAGRWHLGTPIDASGQAHGSWLFMRGEPVQVKGGLRVPLYRPGKPLDFSLADAGAIPVVHVKVASLFVSEEIKEALERIGTTGTKFKEV</sequence>
<dbReference type="RefSeq" id="WP_071898491.1">
    <property type="nucleotide sequence ID" value="NZ_MPIN01000003.1"/>
</dbReference>
<accession>A0A1L9BC98</accession>
<keyword evidence="2" id="KW-1185">Reference proteome</keyword>
<reference evidence="1 2" key="2">
    <citation type="submission" date="2016-12" db="EMBL/GenBank/DDBJ databases">
        <title>Draft Genome Sequence of Cystobacter ferrugineus Strain Cbfe23.</title>
        <authorList>
            <person name="Akbar S."/>
            <person name="Dowd S.E."/>
            <person name="Stevens D.C."/>
        </authorList>
    </citation>
    <scope>NUCLEOTIDE SEQUENCE [LARGE SCALE GENOMIC DNA]</scope>
    <source>
        <strain evidence="1 2">Cbfe23</strain>
    </source>
</reference>
<evidence type="ECO:0000313" key="1">
    <source>
        <dbReference type="EMBL" id="OJH39861.1"/>
    </source>
</evidence>
<comment type="caution">
    <text evidence="1">The sequence shown here is derived from an EMBL/GenBank/DDBJ whole genome shotgun (WGS) entry which is preliminary data.</text>
</comment>